<organism evidence="2">
    <name type="scientific">Haptolina brevifila</name>
    <dbReference type="NCBI Taxonomy" id="156173"/>
    <lineage>
        <taxon>Eukaryota</taxon>
        <taxon>Haptista</taxon>
        <taxon>Haptophyta</taxon>
        <taxon>Prymnesiophyceae</taxon>
        <taxon>Prymnesiales</taxon>
        <taxon>Prymnesiaceae</taxon>
        <taxon>Haptolina</taxon>
    </lineage>
</organism>
<evidence type="ECO:0000313" key="2">
    <source>
        <dbReference type="EMBL" id="CAD9486053.1"/>
    </source>
</evidence>
<feature type="transmembrane region" description="Helical" evidence="1">
    <location>
        <begin position="137"/>
        <end position="156"/>
    </location>
</feature>
<proteinExistence type="predicted"/>
<feature type="transmembrane region" description="Helical" evidence="1">
    <location>
        <begin position="201"/>
        <end position="218"/>
    </location>
</feature>
<evidence type="ECO:0000256" key="1">
    <source>
        <dbReference type="SAM" id="Phobius"/>
    </source>
</evidence>
<protein>
    <submittedName>
        <fullName evidence="2">Uncharacterized protein</fullName>
    </submittedName>
</protein>
<gene>
    <name evidence="2" type="ORF">CBRE1094_LOCUS26065</name>
</gene>
<dbReference type="AlphaFoldDB" id="A0A7S2HBI7"/>
<accession>A0A7S2HBI7</accession>
<feature type="transmembrane region" description="Helical" evidence="1">
    <location>
        <begin position="42"/>
        <end position="63"/>
    </location>
</feature>
<keyword evidence="1" id="KW-1133">Transmembrane helix</keyword>
<feature type="transmembrane region" description="Helical" evidence="1">
    <location>
        <begin position="113"/>
        <end position="131"/>
    </location>
</feature>
<reference evidence="2" key="1">
    <citation type="submission" date="2021-01" db="EMBL/GenBank/DDBJ databases">
        <authorList>
            <person name="Corre E."/>
            <person name="Pelletier E."/>
            <person name="Niang G."/>
            <person name="Scheremetjew M."/>
            <person name="Finn R."/>
            <person name="Kale V."/>
            <person name="Holt S."/>
            <person name="Cochrane G."/>
            <person name="Meng A."/>
            <person name="Brown T."/>
            <person name="Cohen L."/>
        </authorList>
    </citation>
    <scope>NUCLEOTIDE SEQUENCE</scope>
    <source>
        <strain evidence="2">UTEX LB 985</strain>
    </source>
</reference>
<feature type="transmembrane region" description="Helical" evidence="1">
    <location>
        <begin position="168"/>
        <end position="189"/>
    </location>
</feature>
<name>A0A7S2HBI7_9EUKA</name>
<sequence>MSAPDGVLKLGNTWSPSRQLGFSIFFQTPTDAVIDKTDKLNAVLMSLAFWLFLATSTAAGCLYKDEYYNDGQLSPSFPTLVRVFSIALIANGTLSLFPTGYCILICNIFKAKVIANQVWNVPLVMASIVFYSMSFEGYAFMMWAIGWSVAMFTVTARGSYLDHLHPKLACVPLAYIAAVAFVLVTLALASVENMVDAASTGFYASFAAACWFFGFITWSSMEGWAHVHQFGLYPDKRVWQFKGPQTMKIPLEKEVPGAWKGDVASDISAATSMH</sequence>
<feature type="transmembrane region" description="Helical" evidence="1">
    <location>
        <begin position="83"/>
        <end position="106"/>
    </location>
</feature>
<keyword evidence="1" id="KW-0472">Membrane</keyword>
<keyword evidence="1" id="KW-0812">Transmembrane</keyword>
<dbReference type="EMBL" id="HBGU01047882">
    <property type="protein sequence ID" value="CAD9486053.1"/>
    <property type="molecule type" value="Transcribed_RNA"/>
</dbReference>